<evidence type="ECO:0000313" key="4">
    <source>
        <dbReference type="EMBL" id="TCL09525.1"/>
    </source>
</evidence>
<dbReference type="EMBL" id="SMGR01000001">
    <property type="protein sequence ID" value="TCL09525.1"/>
    <property type="molecule type" value="Genomic_DNA"/>
</dbReference>
<evidence type="ECO:0000256" key="1">
    <source>
        <dbReference type="ARBA" id="ARBA00008635"/>
    </source>
</evidence>
<comment type="similarity">
    <text evidence="1">Belongs to the DinB family.</text>
</comment>
<dbReference type="SUPFAM" id="SSF109854">
    <property type="entry name" value="DinB/YfiT-like putative metalloenzymes"/>
    <property type="match status" value="1"/>
</dbReference>
<dbReference type="Proteomes" id="UP000295673">
    <property type="component" value="Unassembled WGS sequence"/>
</dbReference>
<name>A0A4R1NMW4_9RHOB</name>
<dbReference type="PANTHER" id="PTHR37302">
    <property type="entry name" value="SLR1116 PROTEIN"/>
    <property type="match status" value="1"/>
</dbReference>
<comment type="caution">
    <text evidence="4">The sequence shown here is derived from an EMBL/GenBank/DDBJ whole genome shotgun (WGS) entry which is preliminary data.</text>
</comment>
<feature type="binding site" evidence="3">
    <location>
        <position position="51"/>
    </location>
    <ligand>
        <name>a divalent metal cation</name>
        <dbReference type="ChEBI" id="CHEBI:60240"/>
    </ligand>
</feature>
<evidence type="ECO:0000313" key="5">
    <source>
        <dbReference type="Proteomes" id="UP000295673"/>
    </source>
</evidence>
<organism evidence="4 5">
    <name type="scientific">Shimia isoporae</name>
    <dbReference type="NCBI Taxonomy" id="647720"/>
    <lineage>
        <taxon>Bacteria</taxon>
        <taxon>Pseudomonadati</taxon>
        <taxon>Pseudomonadota</taxon>
        <taxon>Alphaproteobacteria</taxon>
        <taxon>Rhodobacterales</taxon>
        <taxon>Roseobacteraceae</taxon>
    </lineage>
</organism>
<accession>A0A4R1NMW4</accession>
<dbReference type="Pfam" id="PF05163">
    <property type="entry name" value="DinB"/>
    <property type="match status" value="1"/>
</dbReference>
<proteinExistence type="inferred from homology"/>
<dbReference type="Gene3D" id="1.20.120.450">
    <property type="entry name" value="dinb family like domain"/>
    <property type="match status" value="1"/>
</dbReference>
<protein>
    <submittedName>
        <fullName evidence="4">Putative damage-inducible protein DinB</fullName>
    </submittedName>
</protein>
<keyword evidence="5" id="KW-1185">Reference proteome</keyword>
<evidence type="ECO:0000256" key="3">
    <source>
        <dbReference type="PIRSR" id="PIRSR607837-1"/>
    </source>
</evidence>
<evidence type="ECO:0000256" key="2">
    <source>
        <dbReference type="ARBA" id="ARBA00022723"/>
    </source>
</evidence>
<sequence length="172" mass="19448">MTVTPAYCQMMARYNAWQNGQVRAACEKLTEAELRADRGAFFGSVMATLNHILWGDFLWMSRLDGGEGPSVPAKEHIDICPTFAVWSQERLRMDQRIGQWADRVSEDTLSGDLHWHAVMLDREMSKPLADCVVGLFNHQTHHRGQIHAMLTSLDRDPGATDLVLMPEGSSWH</sequence>
<dbReference type="InterPro" id="IPR007837">
    <property type="entry name" value="DinB"/>
</dbReference>
<keyword evidence="2 3" id="KW-0479">Metal-binding</keyword>
<dbReference type="AlphaFoldDB" id="A0A4R1NMW4"/>
<dbReference type="RefSeq" id="WP_243694321.1">
    <property type="nucleotide sequence ID" value="NZ_SMGR01000001.1"/>
</dbReference>
<feature type="binding site" evidence="3">
    <location>
        <position position="138"/>
    </location>
    <ligand>
        <name>a divalent metal cation</name>
        <dbReference type="ChEBI" id="CHEBI:60240"/>
    </ligand>
</feature>
<feature type="binding site" evidence="3">
    <location>
        <position position="142"/>
    </location>
    <ligand>
        <name>a divalent metal cation</name>
        <dbReference type="ChEBI" id="CHEBI:60240"/>
    </ligand>
</feature>
<dbReference type="GO" id="GO:0046872">
    <property type="term" value="F:metal ion binding"/>
    <property type="evidence" value="ECO:0007669"/>
    <property type="project" value="UniProtKB-KW"/>
</dbReference>
<dbReference type="InterPro" id="IPR034660">
    <property type="entry name" value="DinB/YfiT-like"/>
</dbReference>
<dbReference type="PANTHER" id="PTHR37302:SF1">
    <property type="entry name" value="PROTEIN DINB"/>
    <property type="match status" value="1"/>
</dbReference>
<reference evidence="4 5" key="1">
    <citation type="submission" date="2019-03" db="EMBL/GenBank/DDBJ databases">
        <title>Genomic Encyclopedia of Archaeal and Bacterial Type Strains, Phase II (KMG-II): from individual species to whole genera.</title>
        <authorList>
            <person name="Goeker M."/>
        </authorList>
    </citation>
    <scope>NUCLEOTIDE SEQUENCE [LARGE SCALE GENOMIC DNA]</scope>
    <source>
        <strain evidence="4 5">DSM 26433</strain>
    </source>
</reference>
<gene>
    <name evidence="4" type="ORF">BXY66_1575</name>
</gene>